<reference evidence="1" key="2">
    <citation type="journal article" date="2015" name="Data Brief">
        <title>Shoot transcriptome of the giant reed, Arundo donax.</title>
        <authorList>
            <person name="Barrero R.A."/>
            <person name="Guerrero F.D."/>
            <person name="Moolhuijzen P."/>
            <person name="Goolsby J.A."/>
            <person name="Tidwell J."/>
            <person name="Bellgard S.E."/>
            <person name="Bellgard M.I."/>
        </authorList>
    </citation>
    <scope>NUCLEOTIDE SEQUENCE</scope>
    <source>
        <tissue evidence="1">Shoot tissue taken approximately 20 cm above the soil surface</tissue>
    </source>
</reference>
<proteinExistence type="predicted"/>
<reference evidence="1" key="1">
    <citation type="submission" date="2014-09" db="EMBL/GenBank/DDBJ databases">
        <authorList>
            <person name="Magalhaes I.L.F."/>
            <person name="Oliveira U."/>
            <person name="Santos F.R."/>
            <person name="Vidigal T.H.D.A."/>
            <person name="Brescovit A.D."/>
            <person name="Santos A.J."/>
        </authorList>
    </citation>
    <scope>NUCLEOTIDE SEQUENCE</scope>
    <source>
        <tissue evidence="1">Shoot tissue taken approximately 20 cm above the soil surface</tissue>
    </source>
</reference>
<sequence>MNYPIGADSSRPSLLEGEDLRKLSHGVFPPPILLQMMAAMEMSYGSKVGQSTVFN</sequence>
<dbReference type="EMBL" id="GBRH01196809">
    <property type="protein sequence ID" value="JAE01087.1"/>
    <property type="molecule type" value="Transcribed_RNA"/>
</dbReference>
<protein>
    <submittedName>
        <fullName evidence="1">Uncharacterized protein</fullName>
    </submittedName>
</protein>
<dbReference type="AlphaFoldDB" id="A0A0A9ELX6"/>
<evidence type="ECO:0000313" key="1">
    <source>
        <dbReference type="EMBL" id="JAE01087.1"/>
    </source>
</evidence>
<name>A0A0A9ELX6_ARUDO</name>
<accession>A0A0A9ELX6</accession>
<organism evidence="1">
    <name type="scientific">Arundo donax</name>
    <name type="common">Giant reed</name>
    <name type="synonym">Donax arundinaceus</name>
    <dbReference type="NCBI Taxonomy" id="35708"/>
    <lineage>
        <taxon>Eukaryota</taxon>
        <taxon>Viridiplantae</taxon>
        <taxon>Streptophyta</taxon>
        <taxon>Embryophyta</taxon>
        <taxon>Tracheophyta</taxon>
        <taxon>Spermatophyta</taxon>
        <taxon>Magnoliopsida</taxon>
        <taxon>Liliopsida</taxon>
        <taxon>Poales</taxon>
        <taxon>Poaceae</taxon>
        <taxon>PACMAD clade</taxon>
        <taxon>Arundinoideae</taxon>
        <taxon>Arundineae</taxon>
        <taxon>Arundo</taxon>
    </lineage>
</organism>